<accession>A0A0L8I3R4</accession>
<protein>
    <submittedName>
        <fullName evidence="1">Uncharacterized protein</fullName>
    </submittedName>
</protein>
<evidence type="ECO:0000313" key="1">
    <source>
        <dbReference type="EMBL" id="KOF95710.1"/>
    </source>
</evidence>
<reference evidence="1" key="1">
    <citation type="submission" date="2015-07" db="EMBL/GenBank/DDBJ databases">
        <title>MeaNS - Measles Nucleotide Surveillance Program.</title>
        <authorList>
            <person name="Tran T."/>
            <person name="Druce J."/>
        </authorList>
    </citation>
    <scope>NUCLEOTIDE SEQUENCE</scope>
    <source>
        <strain evidence="1">UCB-OBI-ISO-001</strain>
        <tissue evidence="1">Gonad</tissue>
    </source>
</reference>
<dbReference type="AlphaFoldDB" id="A0A0L8I3R4"/>
<proteinExistence type="predicted"/>
<dbReference type="EMBL" id="KQ416694">
    <property type="protein sequence ID" value="KOF95710.1"/>
    <property type="molecule type" value="Genomic_DNA"/>
</dbReference>
<organism evidence="1">
    <name type="scientific">Octopus bimaculoides</name>
    <name type="common">California two-spotted octopus</name>
    <dbReference type="NCBI Taxonomy" id="37653"/>
    <lineage>
        <taxon>Eukaryota</taxon>
        <taxon>Metazoa</taxon>
        <taxon>Spiralia</taxon>
        <taxon>Lophotrochozoa</taxon>
        <taxon>Mollusca</taxon>
        <taxon>Cephalopoda</taxon>
        <taxon>Coleoidea</taxon>
        <taxon>Octopodiformes</taxon>
        <taxon>Octopoda</taxon>
        <taxon>Incirrata</taxon>
        <taxon>Octopodidae</taxon>
        <taxon>Octopus</taxon>
    </lineage>
</organism>
<sequence length="60" mass="7136">MPPITSHQIVCEIFTFKFHWDKKPLTDEKQLRVSDRKCIVALNETDKLTKEFLCNDIRSK</sequence>
<name>A0A0L8I3R4_OCTBM</name>
<gene>
    <name evidence="1" type="ORF">OCBIM_22037393mg</name>
</gene>